<comment type="similarity">
    <text evidence="2">Belongs to the uracil-DNA glycosylase (UDG) superfamily. Type 4 (UDGa) family.</text>
</comment>
<accession>A0A2T0X3X8</accession>
<keyword evidence="9" id="KW-0408">Iron</keyword>
<evidence type="ECO:0000256" key="1">
    <source>
        <dbReference type="ARBA" id="ARBA00001400"/>
    </source>
</evidence>
<comment type="catalytic activity">
    <reaction evidence="1">
        <text>Hydrolyzes single-stranded DNA or mismatched double-stranded DNA and polynucleotides, releasing free uracil.</text>
        <dbReference type="EC" id="3.2.2.27"/>
    </reaction>
</comment>
<dbReference type="EC" id="3.2.2.27" evidence="3"/>
<feature type="region of interest" description="Disordered" evidence="12">
    <location>
        <begin position="37"/>
        <end position="81"/>
    </location>
</feature>
<sequence length="285" mass="29721">MEPEALDPATARALLEWQAEMGVTDAIGEEAVDRYALEAAPPPAAKPTPVPGPEGDAKPAPAAPPASPVSPASRTAPALDLGLPADPVAEAEAAAGAAGDLAALRAAIEAFPHIRHREGARRIVFSGGTPGAPLMIVGEAPGRDEDVEGEPFVGVSGQLLDRMLGAIGRDRRDPGADRGVYLTNVQHYRPPGNATPEPEEVAMLAPFLRRHIALAAPRIVVAMGNTPLRALTGQAGITRRRGTWIEDGPVPVMPTFHPAYLLRRPEGKAGAWADLQAIRDRLAAG</sequence>
<proteinExistence type="inferred from homology"/>
<feature type="compositionally biased region" description="Pro residues" evidence="12">
    <location>
        <begin position="40"/>
        <end position="52"/>
    </location>
</feature>
<keyword evidence="15" id="KW-1185">Reference proteome</keyword>
<dbReference type="InterPro" id="IPR005122">
    <property type="entry name" value="Uracil-DNA_glycosylase-like"/>
</dbReference>
<dbReference type="PANTHER" id="PTHR33693:SF1">
    <property type="entry name" value="TYPE-4 URACIL-DNA GLYCOSYLASE"/>
    <property type="match status" value="1"/>
</dbReference>
<dbReference type="EMBL" id="PVTT01000002">
    <property type="protein sequence ID" value="PRY93605.1"/>
    <property type="molecule type" value="Genomic_DNA"/>
</dbReference>
<dbReference type="CDD" id="cd10030">
    <property type="entry name" value="UDG-F4_TTUDGA_SPO1dp_like"/>
    <property type="match status" value="1"/>
</dbReference>
<dbReference type="InterPro" id="IPR036895">
    <property type="entry name" value="Uracil-DNA_glycosylase-like_sf"/>
</dbReference>
<dbReference type="RefSeq" id="WP_106161182.1">
    <property type="nucleotide sequence ID" value="NZ_PVTT01000002.1"/>
</dbReference>
<evidence type="ECO:0000256" key="7">
    <source>
        <dbReference type="ARBA" id="ARBA00022763"/>
    </source>
</evidence>
<evidence type="ECO:0000256" key="10">
    <source>
        <dbReference type="ARBA" id="ARBA00023014"/>
    </source>
</evidence>
<dbReference type="SUPFAM" id="SSF52141">
    <property type="entry name" value="Uracil-DNA glycosylase-like"/>
    <property type="match status" value="1"/>
</dbReference>
<dbReference type="PANTHER" id="PTHR33693">
    <property type="entry name" value="TYPE-5 URACIL-DNA GLYCOSYLASE"/>
    <property type="match status" value="1"/>
</dbReference>
<evidence type="ECO:0000256" key="9">
    <source>
        <dbReference type="ARBA" id="ARBA00023004"/>
    </source>
</evidence>
<reference evidence="14 15" key="1">
    <citation type="submission" date="2018-03" db="EMBL/GenBank/DDBJ databases">
        <title>Genomic Encyclopedia of Archaeal and Bacterial Type Strains, Phase II (KMG-II): from individual species to whole genera.</title>
        <authorList>
            <person name="Goeker M."/>
        </authorList>
    </citation>
    <scope>NUCLEOTIDE SEQUENCE [LARGE SCALE GENOMIC DNA]</scope>
    <source>
        <strain evidence="14 15">DSM 29318</strain>
    </source>
</reference>
<evidence type="ECO:0000256" key="2">
    <source>
        <dbReference type="ARBA" id="ARBA00006521"/>
    </source>
</evidence>
<dbReference type="GO" id="GO:0046872">
    <property type="term" value="F:metal ion binding"/>
    <property type="evidence" value="ECO:0007669"/>
    <property type="project" value="UniProtKB-KW"/>
</dbReference>
<dbReference type="Gene3D" id="3.40.470.10">
    <property type="entry name" value="Uracil-DNA glycosylase-like domain"/>
    <property type="match status" value="1"/>
</dbReference>
<dbReference type="Proteomes" id="UP000238801">
    <property type="component" value="Unassembled WGS sequence"/>
</dbReference>
<evidence type="ECO:0000256" key="8">
    <source>
        <dbReference type="ARBA" id="ARBA00022801"/>
    </source>
</evidence>
<evidence type="ECO:0000256" key="5">
    <source>
        <dbReference type="ARBA" id="ARBA00022485"/>
    </source>
</evidence>
<protein>
    <recommendedName>
        <fullName evidence="4">Type-4 uracil-DNA glycosylase</fullName>
        <ecNumber evidence="3">3.2.2.27</ecNumber>
    </recommendedName>
</protein>
<dbReference type="Pfam" id="PF03167">
    <property type="entry name" value="UDG"/>
    <property type="match status" value="1"/>
</dbReference>
<keyword evidence="8" id="KW-0378">Hydrolase</keyword>
<evidence type="ECO:0000256" key="11">
    <source>
        <dbReference type="ARBA" id="ARBA00023204"/>
    </source>
</evidence>
<keyword evidence="5" id="KW-0004">4Fe-4S</keyword>
<feature type="compositionally biased region" description="Low complexity" evidence="12">
    <location>
        <begin position="69"/>
        <end position="81"/>
    </location>
</feature>
<keyword evidence="10" id="KW-0411">Iron-sulfur</keyword>
<dbReference type="GO" id="GO:0004844">
    <property type="term" value="F:uracil DNA N-glycosylase activity"/>
    <property type="evidence" value="ECO:0007669"/>
    <property type="project" value="UniProtKB-EC"/>
</dbReference>
<gene>
    <name evidence="14" type="ORF">BCF33_2485</name>
</gene>
<name>A0A2T0X3X8_9RHOB</name>
<evidence type="ECO:0000256" key="6">
    <source>
        <dbReference type="ARBA" id="ARBA00022723"/>
    </source>
</evidence>
<evidence type="ECO:0000256" key="4">
    <source>
        <dbReference type="ARBA" id="ARBA00019403"/>
    </source>
</evidence>
<dbReference type="AlphaFoldDB" id="A0A2T0X3X8"/>
<dbReference type="SMART" id="SM00987">
    <property type="entry name" value="UreE_C"/>
    <property type="match status" value="1"/>
</dbReference>
<dbReference type="NCBIfam" id="TIGR00758">
    <property type="entry name" value="UDG_fam4"/>
    <property type="match status" value="1"/>
</dbReference>
<keyword evidence="6" id="KW-0479">Metal-binding</keyword>
<evidence type="ECO:0000256" key="12">
    <source>
        <dbReference type="SAM" id="MobiDB-lite"/>
    </source>
</evidence>
<feature type="domain" description="Uracil-DNA glycosylase-like" evidence="13">
    <location>
        <begin position="125"/>
        <end position="276"/>
    </location>
</feature>
<evidence type="ECO:0000313" key="14">
    <source>
        <dbReference type="EMBL" id="PRY93605.1"/>
    </source>
</evidence>
<evidence type="ECO:0000259" key="13">
    <source>
        <dbReference type="SMART" id="SM00986"/>
    </source>
</evidence>
<dbReference type="InterPro" id="IPR005273">
    <property type="entry name" value="Ura-DNA_glyco_family4"/>
</dbReference>
<keyword evidence="11" id="KW-0234">DNA repair</keyword>
<keyword evidence="7" id="KW-0227">DNA damage</keyword>
<dbReference type="InterPro" id="IPR051536">
    <property type="entry name" value="UDG_Type-4/5"/>
</dbReference>
<dbReference type="GO" id="GO:0006281">
    <property type="term" value="P:DNA repair"/>
    <property type="evidence" value="ECO:0007669"/>
    <property type="project" value="UniProtKB-KW"/>
</dbReference>
<dbReference type="GO" id="GO:0051539">
    <property type="term" value="F:4 iron, 4 sulfur cluster binding"/>
    <property type="evidence" value="ECO:0007669"/>
    <property type="project" value="UniProtKB-KW"/>
</dbReference>
<dbReference type="SMART" id="SM00986">
    <property type="entry name" value="UDG"/>
    <property type="match status" value="1"/>
</dbReference>
<evidence type="ECO:0000256" key="3">
    <source>
        <dbReference type="ARBA" id="ARBA00012030"/>
    </source>
</evidence>
<comment type="caution">
    <text evidence="14">The sequence shown here is derived from an EMBL/GenBank/DDBJ whole genome shotgun (WGS) entry which is preliminary data.</text>
</comment>
<evidence type="ECO:0000313" key="15">
    <source>
        <dbReference type="Proteomes" id="UP000238801"/>
    </source>
</evidence>
<organism evidence="14 15">
    <name type="scientific">Hasllibacter halocynthiae</name>
    <dbReference type="NCBI Taxonomy" id="595589"/>
    <lineage>
        <taxon>Bacteria</taxon>
        <taxon>Pseudomonadati</taxon>
        <taxon>Pseudomonadota</taxon>
        <taxon>Alphaproteobacteria</taxon>
        <taxon>Rhodobacterales</taxon>
        <taxon>Roseobacteraceae</taxon>
        <taxon>Hasllibacter</taxon>
    </lineage>
</organism>
<dbReference type="OrthoDB" id="5290748at2"/>